<dbReference type="KEGG" id="dog:HP555_01750"/>
<organism evidence="1 2">
    <name type="scientific">Desulfobulbus oligotrophicus</name>
    <dbReference type="NCBI Taxonomy" id="1909699"/>
    <lineage>
        <taxon>Bacteria</taxon>
        <taxon>Pseudomonadati</taxon>
        <taxon>Thermodesulfobacteriota</taxon>
        <taxon>Desulfobulbia</taxon>
        <taxon>Desulfobulbales</taxon>
        <taxon>Desulfobulbaceae</taxon>
        <taxon>Desulfobulbus</taxon>
    </lineage>
</organism>
<name>A0A7T5VBE0_9BACT</name>
<keyword evidence="2" id="KW-1185">Reference proteome</keyword>
<proteinExistence type="predicted"/>
<dbReference type="InterPro" id="IPR010751">
    <property type="entry name" value="TrfA"/>
</dbReference>
<dbReference type="Proteomes" id="UP000596092">
    <property type="component" value="Chromosome"/>
</dbReference>
<dbReference type="AlphaFoldDB" id="A0A7T5VBE0"/>
<reference evidence="1 2" key="1">
    <citation type="submission" date="2020-05" db="EMBL/GenBank/DDBJ databases">
        <title>Complete genome of Desulfobulbus oligotrophicus.</title>
        <authorList>
            <person name="Podar M."/>
        </authorList>
    </citation>
    <scope>NUCLEOTIDE SEQUENCE [LARGE SCALE GENOMIC DNA]</scope>
    <source>
        <strain evidence="1 2">Prop6</strain>
    </source>
</reference>
<dbReference type="Pfam" id="PF07042">
    <property type="entry name" value="TrfA"/>
    <property type="match status" value="1"/>
</dbReference>
<evidence type="ECO:0000313" key="2">
    <source>
        <dbReference type="Proteomes" id="UP000596092"/>
    </source>
</evidence>
<evidence type="ECO:0000313" key="1">
    <source>
        <dbReference type="EMBL" id="QQG64674.1"/>
    </source>
</evidence>
<protein>
    <submittedName>
        <fullName evidence="1">Replication initiator protein A</fullName>
    </submittedName>
</protein>
<dbReference type="EMBL" id="CP054140">
    <property type="protein sequence ID" value="QQG64674.1"/>
    <property type="molecule type" value="Genomic_DNA"/>
</dbReference>
<gene>
    <name evidence="1" type="ORF">HP555_01750</name>
</gene>
<dbReference type="RefSeq" id="WP_199263507.1">
    <property type="nucleotide sequence ID" value="NZ_CP054140.1"/>
</dbReference>
<accession>A0A7T5VBE0</accession>
<sequence length="305" mass="34709">MKTISSKEAVISREFFPAEPEASGLLQHRCFDSLSPEMRQKIEAIEQIPLLPDWPDKTRGIPNICLRSALFGVIKRGRRKAVKKELIASLKGVAIQYTGWRLDQGDFDVLAQALHFQSREPDPEKRQFLRIKVKPFLAAIGRQGGKSGREWLKDSLRRLTATAVEIKVDLSAYRGSFSYTGSLVDEFYFSDEDQSYIVRINPKLVGLFDVGWTQVQWQQRLQLKTDLAKWLHGFYASHRAPYPVKITTLKHLCGSECSRLVDFRRSLRSAMSELVQAGAVLGWNIDPEDKLNVVRHPQALKKEGA</sequence>